<dbReference type="InterPro" id="IPR013087">
    <property type="entry name" value="Znf_C2H2_type"/>
</dbReference>
<organism evidence="9 10">
    <name type="scientific">Lolium multiflorum</name>
    <name type="common">Italian ryegrass</name>
    <name type="synonym">Lolium perenne subsp. multiflorum</name>
    <dbReference type="NCBI Taxonomy" id="4521"/>
    <lineage>
        <taxon>Eukaryota</taxon>
        <taxon>Viridiplantae</taxon>
        <taxon>Streptophyta</taxon>
        <taxon>Embryophyta</taxon>
        <taxon>Tracheophyta</taxon>
        <taxon>Spermatophyta</taxon>
        <taxon>Magnoliopsida</taxon>
        <taxon>Liliopsida</taxon>
        <taxon>Poales</taxon>
        <taxon>Poaceae</taxon>
        <taxon>BOP clade</taxon>
        <taxon>Pooideae</taxon>
        <taxon>Poodae</taxon>
        <taxon>Poeae</taxon>
        <taxon>Poeae Chloroplast Group 2 (Poeae type)</taxon>
        <taxon>Loliodinae</taxon>
        <taxon>Loliinae</taxon>
        <taxon>Lolium</taxon>
    </lineage>
</organism>
<evidence type="ECO:0000256" key="4">
    <source>
        <dbReference type="ARBA" id="ARBA00022833"/>
    </source>
</evidence>
<dbReference type="PANTHER" id="PTHR47287">
    <property type="entry name" value="C2H2 AND C2HC ZINC FINGERS SUPERFAMILY PROTEIN"/>
    <property type="match status" value="1"/>
</dbReference>
<keyword evidence="7" id="KW-0732">Signal</keyword>
<dbReference type="InterPro" id="IPR036236">
    <property type="entry name" value="Znf_C2H2_sf"/>
</dbReference>
<sequence>MLLFGWRHLFFWVQITIFPEIPPSKELVLKGPRPSLVSRTPTEVQKRVLTGRMVRRSSGESAQGKDGAEAAVSLSAQAKQEPRQLFRCHYCRRQFYSSQALGGHQNAHKRERTLARRHAGVPLALEWDDRAFAIHGEAAPNDLPRWLRASNVCRTTAAVAGKDEGERRWIDGRSVAHYGDGDQELPNLDLTLKL</sequence>
<dbReference type="PROSITE" id="PS50157">
    <property type="entry name" value="ZINC_FINGER_C2H2_2"/>
    <property type="match status" value="1"/>
</dbReference>
<comment type="caution">
    <text evidence="9">The sequence shown here is derived from an EMBL/GenBank/DDBJ whole genome shotgun (WGS) entry which is preliminary data.</text>
</comment>
<proteinExistence type="predicted"/>
<comment type="subcellular location">
    <subcellularLocation>
        <location evidence="1">Nucleus</location>
    </subcellularLocation>
</comment>
<dbReference type="PROSITE" id="PS00028">
    <property type="entry name" value="ZINC_FINGER_C2H2_1"/>
    <property type="match status" value="1"/>
</dbReference>
<evidence type="ECO:0000313" key="9">
    <source>
        <dbReference type="EMBL" id="KAK1650176.1"/>
    </source>
</evidence>
<evidence type="ECO:0000259" key="8">
    <source>
        <dbReference type="PROSITE" id="PS50157"/>
    </source>
</evidence>
<evidence type="ECO:0000313" key="10">
    <source>
        <dbReference type="Proteomes" id="UP001231189"/>
    </source>
</evidence>
<dbReference type="GO" id="GO:0009788">
    <property type="term" value="P:negative regulation of abscisic acid-activated signaling pathway"/>
    <property type="evidence" value="ECO:0007669"/>
    <property type="project" value="InterPro"/>
</dbReference>
<feature type="chain" id="PRO_5041908580" description="C2H2-type domain-containing protein" evidence="7">
    <location>
        <begin position="18"/>
        <end position="194"/>
    </location>
</feature>
<feature type="domain" description="C2H2-type" evidence="8">
    <location>
        <begin position="86"/>
        <end position="113"/>
    </location>
</feature>
<gene>
    <name evidence="9" type="ORF">QYE76_067981</name>
</gene>
<dbReference type="Gene3D" id="3.30.160.60">
    <property type="entry name" value="Classic Zinc Finger"/>
    <property type="match status" value="1"/>
</dbReference>
<dbReference type="InterPro" id="IPR044246">
    <property type="entry name" value="ZFP3-like"/>
</dbReference>
<feature type="signal peptide" evidence="7">
    <location>
        <begin position="1"/>
        <end position="17"/>
    </location>
</feature>
<dbReference type="Proteomes" id="UP001231189">
    <property type="component" value="Unassembled WGS sequence"/>
</dbReference>
<protein>
    <recommendedName>
        <fullName evidence="8">C2H2-type domain-containing protein</fullName>
    </recommendedName>
</protein>
<evidence type="ECO:0000256" key="7">
    <source>
        <dbReference type="SAM" id="SignalP"/>
    </source>
</evidence>
<dbReference type="GO" id="GO:0008270">
    <property type="term" value="F:zinc ion binding"/>
    <property type="evidence" value="ECO:0007669"/>
    <property type="project" value="UniProtKB-KW"/>
</dbReference>
<keyword evidence="4" id="KW-0862">Zinc</keyword>
<evidence type="ECO:0000256" key="5">
    <source>
        <dbReference type="ARBA" id="ARBA00023242"/>
    </source>
</evidence>
<reference evidence="9" key="1">
    <citation type="submission" date="2023-07" db="EMBL/GenBank/DDBJ databases">
        <title>A chromosome-level genome assembly of Lolium multiflorum.</title>
        <authorList>
            <person name="Chen Y."/>
            <person name="Copetti D."/>
            <person name="Kolliker R."/>
            <person name="Studer B."/>
        </authorList>
    </citation>
    <scope>NUCLEOTIDE SEQUENCE</scope>
    <source>
        <strain evidence="9">02402/16</strain>
        <tissue evidence="9">Leaf</tissue>
    </source>
</reference>
<keyword evidence="3 6" id="KW-0863">Zinc-finger</keyword>
<evidence type="ECO:0000256" key="2">
    <source>
        <dbReference type="ARBA" id="ARBA00022723"/>
    </source>
</evidence>
<name>A0AAD8WB88_LOLMU</name>
<evidence type="ECO:0000256" key="6">
    <source>
        <dbReference type="PROSITE-ProRule" id="PRU00042"/>
    </source>
</evidence>
<evidence type="ECO:0000256" key="1">
    <source>
        <dbReference type="ARBA" id="ARBA00004123"/>
    </source>
</evidence>
<dbReference type="SUPFAM" id="SSF57667">
    <property type="entry name" value="beta-beta-alpha zinc fingers"/>
    <property type="match status" value="1"/>
</dbReference>
<dbReference type="EMBL" id="JAUUTY010000004">
    <property type="protein sequence ID" value="KAK1650176.1"/>
    <property type="molecule type" value="Genomic_DNA"/>
</dbReference>
<dbReference type="GO" id="GO:0005634">
    <property type="term" value="C:nucleus"/>
    <property type="evidence" value="ECO:0007669"/>
    <property type="project" value="UniProtKB-SubCell"/>
</dbReference>
<keyword evidence="5" id="KW-0539">Nucleus</keyword>
<keyword evidence="10" id="KW-1185">Reference proteome</keyword>
<accession>A0AAD8WB88</accession>
<dbReference type="PANTHER" id="PTHR47287:SF15">
    <property type="entry name" value="ZINC FINGER PROTEIN 3-LIKE"/>
    <property type="match status" value="1"/>
</dbReference>
<keyword evidence="2" id="KW-0479">Metal-binding</keyword>
<dbReference type="AlphaFoldDB" id="A0AAD8WB88"/>
<evidence type="ECO:0000256" key="3">
    <source>
        <dbReference type="ARBA" id="ARBA00022771"/>
    </source>
</evidence>